<organism evidence="2 3">
    <name type="scientific">Streptomyces violaceusniger</name>
    <dbReference type="NCBI Taxonomy" id="68280"/>
    <lineage>
        <taxon>Bacteria</taxon>
        <taxon>Bacillati</taxon>
        <taxon>Actinomycetota</taxon>
        <taxon>Actinomycetes</taxon>
        <taxon>Kitasatosporales</taxon>
        <taxon>Streptomycetaceae</taxon>
        <taxon>Streptomyces</taxon>
        <taxon>Streptomyces violaceusniger group</taxon>
    </lineage>
</organism>
<gene>
    <name evidence="2" type="ORF">SVIO_082960</name>
</gene>
<name>A0A4D4LHU6_STRVO</name>
<dbReference type="InterPro" id="IPR045436">
    <property type="entry name" value="DUF6507"/>
</dbReference>
<protein>
    <submittedName>
        <fullName evidence="2">Uncharacterized protein</fullName>
    </submittedName>
</protein>
<keyword evidence="3" id="KW-1185">Reference proteome</keyword>
<dbReference type="AlphaFoldDB" id="A0A4D4LHU6"/>
<reference evidence="2 3" key="1">
    <citation type="journal article" date="2020" name="Int. J. Syst. Evol. Microbiol.">
        <title>Reclassification of Streptomyces castelarensis and Streptomyces sporoclivatus as later heterotypic synonyms of Streptomyces antimycoticus.</title>
        <authorList>
            <person name="Komaki H."/>
            <person name="Tamura T."/>
        </authorList>
    </citation>
    <scope>NUCLEOTIDE SEQUENCE [LARGE SCALE GENOMIC DNA]</scope>
    <source>
        <strain evidence="2 3">NBRC 13459</strain>
    </source>
</reference>
<evidence type="ECO:0000313" key="2">
    <source>
        <dbReference type="EMBL" id="GDY57673.1"/>
    </source>
</evidence>
<accession>A0A4D4LHU6</accession>
<feature type="region of interest" description="Disordered" evidence="1">
    <location>
        <begin position="112"/>
        <end position="133"/>
    </location>
</feature>
<comment type="caution">
    <text evidence="2">The sequence shown here is derived from an EMBL/GenBank/DDBJ whole genome shotgun (WGS) entry which is preliminary data.</text>
</comment>
<evidence type="ECO:0000256" key="1">
    <source>
        <dbReference type="SAM" id="MobiDB-lite"/>
    </source>
</evidence>
<sequence>MVGKPDDGWDIDTSGVRGVLLKTGHVADDIEGQAKSYGKHLLSAAKSAGTLSMGCGPKPEGGPVAAALVEFEQKTENDIKYIAARSGKSIKGAATATKEYVGGDLAMAAHAQREALKAPDLNPPGQHHRNGPK</sequence>
<evidence type="ECO:0000313" key="3">
    <source>
        <dbReference type="Proteomes" id="UP000301309"/>
    </source>
</evidence>
<dbReference type="EMBL" id="BJHW01000001">
    <property type="protein sequence ID" value="GDY57673.1"/>
    <property type="molecule type" value="Genomic_DNA"/>
</dbReference>
<proteinExistence type="predicted"/>
<dbReference type="Proteomes" id="UP000301309">
    <property type="component" value="Unassembled WGS sequence"/>
</dbReference>
<dbReference type="Pfam" id="PF20117">
    <property type="entry name" value="DUF6507"/>
    <property type="match status" value="1"/>
</dbReference>